<evidence type="ECO:0000313" key="2">
    <source>
        <dbReference type="Proteomes" id="UP001165293"/>
    </source>
</evidence>
<sequence>MKSESNMKSWTIGTSVVLVAAVFIAGTLLANRVDAIVRSLQNASSQQAAPSQPAAPIIILLPSPPMRAAIERTPSSVAHGKQETPIRP</sequence>
<dbReference type="Proteomes" id="UP001165293">
    <property type="component" value="Unassembled WGS sequence"/>
</dbReference>
<evidence type="ECO:0000313" key="1">
    <source>
        <dbReference type="EMBL" id="MCC8362833.1"/>
    </source>
</evidence>
<dbReference type="RefSeq" id="WP_230526410.1">
    <property type="nucleotide sequence ID" value="NZ_JAJGAK010000001.1"/>
</dbReference>
<name>A0ABS8JH67_9GAMM</name>
<reference evidence="1" key="1">
    <citation type="submission" date="2021-10" db="EMBL/GenBank/DDBJ databases">
        <authorList>
            <person name="Lyu M."/>
            <person name="Wang X."/>
            <person name="Meng X."/>
            <person name="Xu K."/>
        </authorList>
    </citation>
    <scope>NUCLEOTIDE SEQUENCE</scope>
    <source>
        <strain evidence="1">A6</strain>
    </source>
</reference>
<comment type="caution">
    <text evidence="1">The sequence shown here is derived from an EMBL/GenBank/DDBJ whole genome shotgun (WGS) entry which is preliminary data.</text>
</comment>
<proteinExistence type="predicted"/>
<gene>
    <name evidence="1" type="ORF">LK996_07050</name>
</gene>
<protein>
    <submittedName>
        <fullName evidence="1">Uncharacterized protein</fullName>
    </submittedName>
</protein>
<dbReference type="EMBL" id="JAJGAK010000001">
    <property type="protein sequence ID" value="MCC8362833.1"/>
    <property type="molecule type" value="Genomic_DNA"/>
</dbReference>
<accession>A0ABS8JH67</accession>
<keyword evidence="2" id="KW-1185">Reference proteome</keyword>
<organism evidence="1 2">
    <name type="scientific">Noviluteimonas lactosilytica</name>
    <dbReference type="NCBI Taxonomy" id="2888523"/>
    <lineage>
        <taxon>Bacteria</taxon>
        <taxon>Pseudomonadati</taxon>
        <taxon>Pseudomonadota</taxon>
        <taxon>Gammaproteobacteria</taxon>
        <taxon>Lysobacterales</taxon>
        <taxon>Lysobacteraceae</taxon>
        <taxon>Noviluteimonas</taxon>
    </lineage>
</organism>